<accession>A0A0B7BQ93</accession>
<dbReference type="AlphaFoldDB" id="A0A0B7BQ93"/>
<gene>
    <name evidence="1" type="primary">ORF201249</name>
</gene>
<proteinExistence type="predicted"/>
<sequence>NKHSNRLEGMGAVKIWRAMDQVDILNSIKERERVNDSSNGGQSTALTKLQEYQVKCGFLGISLERERERE</sequence>
<reference evidence="1" key="1">
    <citation type="submission" date="2014-12" db="EMBL/GenBank/DDBJ databases">
        <title>Insight into the proteome of Arion vulgaris.</title>
        <authorList>
            <person name="Aradska J."/>
            <person name="Bulat T."/>
            <person name="Smidak R."/>
            <person name="Sarate P."/>
            <person name="Gangsoo J."/>
            <person name="Sialana F."/>
            <person name="Bilban M."/>
            <person name="Lubec G."/>
        </authorList>
    </citation>
    <scope>NUCLEOTIDE SEQUENCE</scope>
    <source>
        <tissue evidence="1">Skin</tissue>
    </source>
</reference>
<feature type="non-terminal residue" evidence="1">
    <location>
        <position position="70"/>
    </location>
</feature>
<feature type="non-terminal residue" evidence="1">
    <location>
        <position position="1"/>
    </location>
</feature>
<dbReference type="EMBL" id="HACG01047651">
    <property type="protein sequence ID" value="CEK94516.1"/>
    <property type="molecule type" value="Transcribed_RNA"/>
</dbReference>
<protein>
    <submittedName>
        <fullName evidence="1">Uncharacterized protein</fullName>
    </submittedName>
</protein>
<organism evidence="1">
    <name type="scientific">Arion vulgaris</name>
    <dbReference type="NCBI Taxonomy" id="1028688"/>
    <lineage>
        <taxon>Eukaryota</taxon>
        <taxon>Metazoa</taxon>
        <taxon>Spiralia</taxon>
        <taxon>Lophotrochozoa</taxon>
        <taxon>Mollusca</taxon>
        <taxon>Gastropoda</taxon>
        <taxon>Heterobranchia</taxon>
        <taxon>Euthyneura</taxon>
        <taxon>Panpulmonata</taxon>
        <taxon>Eupulmonata</taxon>
        <taxon>Stylommatophora</taxon>
        <taxon>Helicina</taxon>
        <taxon>Arionoidea</taxon>
        <taxon>Arionidae</taxon>
        <taxon>Arion</taxon>
    </lineage>
</organism>
<name>A0A0B7BQ93_9EUPU</name>
<evidence type="ECO:0000313" key="1">
    <source>
        <dbReference type="EMBL" id="CEK94516.1"/>
    </source>
</evidence>